<evidence type="ECO:0000256" key="7">
    <source>
        <dbReference type="ARBA" id="ARBA00022679"/>
    </source>
</evidence>
<accession>A0ABX2D6T3</accession>
<evidence type="ECO:0000313" key="20">
    <source>
        <dbReference type="Proteomes" id="UP000702425"/>
    </source>
</evidence>
<dbReference type="InterPro" id="IPR008279">
    <property type="entry name" value="PEP-util_enz_mobile_dom"/>
</dbReference>
<evidence type="ECO:0000259" key="17">
    <source>
        <dbReference type="Pfam" id="PF01326"/>
    </source>
</evidence>
<feature type="compositionally biased region" description="Polar residues" evidence="15">
    <location>
        <begin position="511"/>
        <end position="529"/>
    </location>
</feature>
<dbReference type="InterPro" id="IPR006319">
    <property type="entry name" value="PEP_synth"/>
</dbReference>
<dbReference type="PROSITE" id="PS00742">
    <property type="entry name" value="PEP_ENZYMES_2"/>
    <property type="match status" value="1"/>
</dbReference>
<dbReference type="SUPFAM" id="SSF51621">
    <property type="entry name" value="Phosphoenolpyruvate/pyruvate domain"/>
    <property type="match status" value="1"/>
</dbReference>
<dbReference type="GO" id="GO:0008986">
    <property type="term" value="F:pyruvate, water dikinase activity"/>
    <property type="evidence" value="ECO:0007669"/>
    <property type="project" value="UniProtKB-EC"/>
</dbReference>
<evidence type="ECO:0000256" key="3">
    <source>
        <dbReference type="ARBA" id="ARBA00004742"/>
    </source>
</evidence>
<protein>
    <recommendedName>
        <fullName evidence="6">Phosphoenolpyruvate synthase</fullName>
        <ecNumber evidence="5">2.7.9.2</ecNumber>
    </recommendedName>
    <alternativeName>
        <fullName evidence="13">Pyruvate, water dikinase</fullName>
    </alternativeName>
</protein>
<evidence type="ECO:0000259" key="18">
    <source>
        <dbReference type="Pfam" id="PF02896"/>
    </source>
</evidence>
<gene>
    <name evidence="19" type="primary">ppsA_2</name>
    <name evidence="19" type="ORF">E5S67_05395</name>
</gene>
<comment type="caution">
    <text evidence="19">The sequence shown here is derived from an EMBL/GenBank/DDBJ whole genome shotgun (WGS) entry which is preliminary data.</text>
</comment>
<dbReference type="Pfam" id="PF00391">
    <property type="entry name" value="PEP-utilizers"/>
    <property type="match status" value="1"/>
</dbReference>
<feature type="domain" description="PEP-utilising enzyme C-terminal" evidence="18">
    <location>
        <begin position="545"/>
        <end position="812"/>
    </location>
</feature>
<dbReference type="Pfam" id="PF02896">
    <property type="entry name" value="PEP-utilizers_C"/>
    <property type="match status" value="1"/>
</dbReference>
<evidence type="ECO:0000256" key="12">
    <source>
        <dbReference type="ARBA" id="ARBA00022842"/>
    </source>
</evidence>
<dbReference type="InterPro" id="IPR015813">
    <property type="entry name" value="Pyrv/PenolPyrv_kinase-like_dom"/>
</dbReference>
<keyword evidence="8" id="KW-0479">Metal-binding</keyword>
<dbReference type="SUPFAM" id="SSF52009">
    <property type="entry name" value="Phosphohistidine domain"/>
    <property type="match status" value="1"/>
</dbReference>
<name>A0ABX2D6T3_9CYAN</name>
<dbReference type="Proteomes" id="UP000702425">
    <property type="component" value="Unassembled WGS sequence"/>
</dbReference>
<keyword evidence="12" id="KW-0460">Magnesium</keyword>
<feature type="domain" description="PEP-utilising enzyme mobile" evidence="16">
    <location>
        <begin position="409"/>
        <end position="477"/>
    </location>
</feature>
<dbReference type="RefSeq" id="WP_172191779.1">
    <property type="nucleotide sequence ID" value="NZ_CAWPPK010000045.1"/>
</dbReference>
<dbReference type="InterPro" id="IPR036637">
    <property type="entry name" value="Phosphohistidine_dom_sf"/>
</dbReference>
<keyword evidence="11" id="KW-0067">ATP-binding</keyword>
<evidence type="ECO:0000259" key="16">
    <source>
        <dbReference type="Pfam" id="PF00391"/>
    </source>
</evidence>
<dbReference type="PANTHER" id="PTHR43030:SF1">
    <property type="entry name" value="PHOSPHOENOLPYRUVATE SYNTHASE"/>
    <property type="match status" value="1"/>
</dbReference>
<keyword evidence="9" id="KW-0547">Nucleotide-binding</keyword>
<keyword evidence="10" id="KW-0418">Kinase</keyword>
<evidence type="ECO:0000256" key="14">
    <source>
        <dbReference type="ARBA" id="ARBA00047700"/>
    </source>
</evidence>
<comment type="similarity">
    <text evidence="4">Belongs to the PEP-utilizing enzyme family.</text>
</comment>
<evidence type="ECO:0000256" key="9">
    <source>
        <dbReference type="ARBA" id="ARBA00022741"/>
    </source>
</evidence>
<comment type="pathway">
    <text evidence="3">Carbohydrate biosynthesis; gluconeogenesis.</text>
</comment>
<dbReference type="InterPro" id="IPR002192">
    <property type="entry name" value="PPDK_AMP/ATP-bd"/>
</dbReference>
<comment type="function">
    <text evidence="2">Catalyzes the phosphorylation of pyruvate to phosphoenolpyruvate.</text>
</comment>
<dbReference type="InterPro" id="IPR023151">
    <property type="entry name" value="PEP_util_CS"/>
</dbReference>
<evidence type="ECO:0000313" key="19">
    <source>
        <dbReference type="EMBL" id="NQE37620.1"/>
    </source>
</evidence>
<dbReference type="PANTHER" id="PTHR43030">
    <property type="entry name" value="PHOSPHOENOLPYRUVATE SYNTHASE"/>
    <property type="match status" value="1"/>
</dbReference>
<dbReference type="Gene3D" id="3.20.20.60">
    <property type="entry name" value="Phosphoenolpyruvate-binding domains"/>
    <property type="match status" value="1"/>
</dbReference>
<evidence type="ECO:0000256" key="8">
    <source>
        <dbReference type="ARBA" id="ARBA00022723"/>
    </source>
</evidence>
<feature type="region of interest" description="Disordered" evidence="15">
    <location>
        <begin position="511"/>
        <end position="539"/>
    </location>
</feature>
<dbReference type="EMBL" id="SRRZ01000139">
    <property type="protein sequence ID" value="NQE37620.1"/>
    <property type="molecule type" value="Genomic_DNA"/>
</dbReference>
<feature type="domain" description="Pyruvate phosphate dikinase AMP/ATP-binding" evidence="17">
    <location>
        <begin position="16"/>
        <end position="345"/>
    </location>
</feature>
<evidence type="ECO:0000256" key="11">
    <source>
        <dbReference type="ARBA" id="ARBA00022840"/>
    </source>
</evidence>
<evidence type="ECO:0000256" key="6">
    <source>
        <dbReference type="ARBA" id="ARBA00021623"/>
    </source>
</evidence>
<evidence type="ECO:0000256" key="13">
    <source>
        <dbReference type="ARBA" id="ARBA00033470"/>
    </source>
</evidence>
<organism evidence="19 20">
    <name type="scientific">Microcoleus asticus IPMA8</name>
    <dbReference type="NCBI Taxonomy" id="2563858"/>
    <lineage>
        <taxon>Bacteria</taxon>
        <taxon>Bacillati</taxon>
        <taxon>Cyanobacteriota</taxon>
        <taxon>Cyanophyceae</taxon>
        <taxon>Oscillatoriophycideae</taxon>
        <taxon>Oscillatoriales</taxon>
        <taxon>Microcoleaceae</taxon>
        <taxon>Microcoleus</taxon>
        <taxon>Microcoleus asticus</taxon>
    </lineage>
</organism>
<sequence length="828" mass="90919">MKNLYWLDKIQPSDRDAVGEKAFYLSCLLQKNHPVVPGFVVPATTFWQFLESIDWLEPLFADWPHSSLHLNVDEPRQLQSIARSIRHQILAGKLPDSLLSTLESAVSQLNSQSNLNSTALIFRPSLTSWNPKTVGILESQAVRAEPEAIGAGLKRAWAEMFRARSLFYWQRCGLRVQQINPAVLVQPLQEAIAAGEVKTKAGAQWEIQATSGLGLSLARGETIPDYYQVQPETTAVKFQRLGYKTLAYNLKVGDGEPKKKLLLGKFAAFPIPDSPFIIPDFADCCVQVLALGEEAQTEYVLEESQLQEIIELSKKAIAEFDSDLILEWTLNQTANSGEPQFYFTQVCIVKGEKVAPLEENSIAREYPNSIAPARTPAILRGVAAASGKAEAIAQVMTNSHPENAEFLAGGILVARAIDPNWLPWLKVAAGVVAEQGGMTGHGAILARELGIPAVVGVVGATRAIASGDSVLVDGDSGEVFALAQHDAIEIADSRRLLDRAKNADTYSTAAKMSIANHQSSTSDRSSNSGHKSRQSESAEYVWGPPTATQLLVNVSQTSSIDRLKNLPIDGIGLLRSELMALEALDCQNPKLWLQNGRKSEFVDRMADCLSLFAAAVSPRPIFYRSLDLRESGAHGSFSYTFEPELFDWELCVLQKLCESGYTNVNLILPFVRSVEEFIYCRQRLETVWKNRSSEFQLWIMAEVPSVLFLLPDYVKAGVQGISIGTNDLTQLLLGIHRHSDQVAGAFNGRDLAVMRAIEQLIKQARAAGIPCSICGDTPALYPDTVESFVRWGISSISVNAEAVEQTCRAIVRAEQRLLLEAARSIINN</sequence>
<reference evidence="19 20" key="1">
    <citation type="journal article" date="2020" name="Sci. Rep.">
        <title>A novel cyanobacterial geosmin producer, revising GeoA distribution and dispersion patterns in Bacteria.</title>
        <authorList>
            <person name="Churro C."/>
            <person name="Semedo-Aguiar A.P."/>
            <person name="Silva A.D."/>
            <person name="Pereira-Leal J.B."/>
            <person name="Leite R.B."/>
        </authorList>
    </citation>
    <scope>NUCLEOTIDE SEQUENCE [LARGE SCALE GENOMIC DNA]</scope>
    <source>
        <strain evidence="19 20">IPMA8</strain>
    </source>
</reference>
<dbReference type="InterPro" id="IPR000121">
    <property type="entry name" value="PEP_util_C"/>
</dbReference>
<dbReference type="EC" id="2.7.9.2" evidence="5"/>
<keyword evidence="7 19" id="KW-0808">Transferase</keyword>
<dbReference type="Gene3D" id="3.50.30.10">
    <property type="entry name" value="Phosphohistidine domain"/>
    <property type="match status" value="1"/>
</dbReference>
<evidence type="ECO:0000256" key="4">
    <source>
        <dbReference type="ARBA" id="ARBA00007837"/>
    </source>
</evidence>
<dbReference type="Pfam" id="PF01326">
    <property type="entry name" value="PPDK_N"/>
    <property type="match status" value="1"/>
</dbReference>
<evidence type="ECO:0000256" key="1">
    <source>
        <dbReference type="ARBA" id="ARBA00001946"/>
    </source>
</evidence>
<dbReference type="SUPFAM" id="SSF56059">
    <property type="entry name" value="Glutathione synthetase ATP-binding domain-like"/>
    <property type="match status" value="1"/>
</dbReference>
<evidence type="ECO:0000256" key="10">
    <source>
        <dbReference type="ARBA" id="ARBA00022777"/>
    </source>
</evidence>
<dbReference type="Gene3D" id="3.30.470.20">
    <property type="entry name" value="ATP-grasp fold, B domain"/>
    <property type="match status" value="1"/>
</dbReference>
<proteinExistence type="inferred from homology"/>
<evidence type="ECO:0000256" key="15">
    <source>
        <dbReference type="SAM" id="MobiDB-lite"/>
    </source>
</evidence>
<evidence type="ECO:0000256" key="5">
    <source>
        <dbReference type="ARBA" id="ARBA00011996"/>
    </source>
</evidence>
<comment type="cofactor">
    <cofactor evidence="1">
        <name>Mg(2+)</name>
        <dbReference type="ChEBI" id="CHEBI:18420"/>
    </cofactor>
</comment>
<dbReference type="InterPro" id="IPR040442">
    <property type="entry name" value="Pyrv_kinase-like_dom_sf"/>
</dbReference>
<dbReference type="Gene3D" id="3.30.1490.20">
    <property type="entry name" value="ATP-grasp fold, A domain"/>
    <property type="match status" value="1"/>
</dbReference>
<dbReference type="InterPro" id="IPR013815">
    <property type="entry name" value="ATP_grasp_subdomain_1"/>
</dbReference>
<comment type="catalytic activity">
    <reaction evidence="14">
        <text>pyruvate + ATP + H2O = phosphoenolpyruvate + AMP + phosphate + 2 H(+)</text>
        <dbReference type="Rhea" id="RHEA:11364"/>
        <dbReference type="ChEBI" id="CHEBI:15361"/>
        <dbReference type="ChEBI" id="CHEBI:15377"/>
        <dbReference type="ChEBI" id="CHEBI:15378"/>
        <dbReference type="ChEBI" id="CHEBI:30616"/>
        <dbReference type="ChEBI" id="CHEBI:43474"/>
        <dbReference type="ChEBI" id="CHEBI:58702"/>
        <dbReference type="ChEBI" id="CHEBI:456215"/>
        <dbReference type="EC" id="2.7.9.2"/>
    </reaction>
</comment>
<evidence type="ECO:0000256" key="2">
    <source>
        <dbReference type="ARBA" id="ARBA00002988"/>
    </source>
</evidence>
<keyword evidence="20" id="KW-1185">Reference proteome</keyword>